<dbReference type="EMBL" id="JAPQFC010000364">
    <property type="protein sequence ID" value="MCY6524842.1"/>
    <property type="molecule type" value="Genomic_DNA"/>
</dbReference>
<dbReference type="AlphaFoldDB" id="A0A9Q4DJW9"/>
<dbReference type="Proteomes" id="UP001077788">
    <property type="component" value="Unassembled WGS sequence"/>
</dbReference>
<proteinExistence type="predicted"/>
<name>A0A9Q4DJW9_ACTPL</name>
<evidence type="ECO:0000313" key="2">
    <source>
        <dbReference type="Proteomes" id="UP001077788"/>
    </source>
</evidence>
<evidence type="ECO:0000313" key="1">
    <source>
        <dbReference type="EMBL" id="MCY6524842.1"/>
    </source>
</evidence>
<gene>
    <name evidence="1" type="ORF">OYG11_11575</name>
</gene>
<feature type="non-terminal residue" evidence="1">
    <location>
        <position position="1"/>
    </location>
</feature>
<accession>A0A9Q4DJW9</accession>
<sequence>VKSQLTKAKNGRLKTFGYGPLVVSFALERVPMLIPQHLTVENLGPREPKLIRWVTVMARHPDEGAAVVRFPDSYFHWLEDQVFSIQDFPYAGVDF</sequence>
<comment type="caution">
    <text evidence="1">The sequence shown here is derived from an EMBL/GenBank/DDBJ whole genome shotgun (WGS) entry which is preliminary data.</text>
</comment>
<dbReference type="RefSeq" id="WP_267991975.1">
    <property type="nucleotide sequence ID" value="NZ_JAPQFC010000364.1"/>
</dbReference>
<protein>
    <submittedName>
        <fullName evidence="1">Uncharacterized protein</fullName>
    </submittedName>
</protein>
<reference evidence="1" key="2">
    <citation type="submission" date="2022-12" db="EMBL/GenBank/DDBJ databases">
        <authorList>
            <person name="Kardos G."/>
            <person name="Sarkozi R."/>
            <person name="Laczko L."/>
            <person name="Marton S."/>
            <person name="Makrai L."/>
            <person name="Banyai K."/>
            <person name="Fodor L."/>
        </authorList>
    </citation>
    <scope>NUCLEOTIDE SEQUENCE</scope>
    <source>
        <strain evidence="1">84/14</strain>
    </source>
</reference>
<organism evidence="1 2">
    <name type="scientific">Actinobacillus pleuropneumoniae</name>
    <name type="common">Haemophilus pleuropneumoniae</name>
    <dbReference type="NCBI Taxonomy" id="715"/>
    <lineage>
        <taxon>Bacteria</taxon>
        <taxon>Pseudomonadati</taxon>
        <taxon>Pseudomonadota</taxon>
        <taxon>Gammaproteobacteria</taxon>
        <taxon>Pasteurellales</taxon>
        <taxon>Pasteurellaceae</taxon>
        <taxon>Actinobacillus</taxon>
    </lineage>
</organism>
<reference evidence="1" key="1">
    <citation type="journal article" date="2021" name="Vet Sci">
        <title>O-Serogroups and Pathovirotypes of Escherichia coli Isolated from Post-Weaning Piglets Showing Diarrhoea and/or Oedema in South Korea.</title>
        <authorList>
            <person name="Byun J.W."/>
            <person name="Moon B.Y."/>
            <person name="Do K.H."/>
            <person name="Lee K."/>
            <person name="Lee H.Y."/>
            <person name="Kim W.I."/>
            <person name="So B."/>
            <person name="Lee W.K."/>
        </authorList>
    </citation>
    <scope>NUCLEOTIDE SEQUENCE</scope>
    <source>
        <strain evidence="1">84/14</strain>
    </source>
</reference>